<dbReference type="Proteomes" id="UP001491310">
    <property type="component" value="Unassembled WGS sequence"/>
</dbReference>
<dbReference type="Pfam" id="PF00899">
    <property type="entry name" value="ThiF"/>
    <property type="match status" value="1"/>
</dbReference>
<evidence type="ECO:0000256" key="4">
    <source>
        <dbReference type="PIRNR" id="PIRNR039099"/>
    </source>
</evidence>
<dbReference type="PIRSF" id="PIRSF039099">
    <property type="entry name" value="APP-BP1"/>
    <property type="match status" value="1"/>
</dbReference>
<dbReference type="Gene3D" id="3.40.50.720">
    <property type="entry name" value="NAD(P)-binding Rossmann-like Domain"/>
    <property type="match status" value="2"/>
</dbReference>
<evidence type="ECO:0000256" key="1">
    <source>
        <dbReference type="ARBA" id="ARBA00005032"/>
    </source>
</evidence>
<comment type="pathway">
    <text evidence="1 4">Protein modification; protein neddylation.</text>
</comment>
<evidence type="ECO:0000259" key="5">
    <source>
        <dbReference type="Pfam" id="PF00899"/>
    </source>
</evidence>
<sequence>MKASAKKYDRQLRIWGAHGQTALEAARVCVLGSTCTATETLKNLVLGGIASFTVIDDAKVQSSDLGNNFLLEAAALGQNRAAAVTELLLELNENVAGSYVEESPPHLLASNPRFFADFQLILATQMTESIHIKLDQVCRELQIPLLCIRSYGLVGYLRASLPEHTVIESKPESTLEDLRFNKLWPKLKEYAESIDLEDIDDVTHRHVPYGVLLMKAVQQWQKEHGSTLPATAKEKAAFRAMLKSWQRSVDGIPVEAENFGEAVSNAHKLFYPPSIPPEVKQILEDERTSLTSTSSDFWVLAAALKQFVYEDNSGDLPLEGSIPDMTSTTDMYLQLQRLYREQADLDISGVETHVHVLLKSIGRNPASIPRSTVSAFVKNARNLRVVRYRTLEEELQAETVRSSALRQALAAEDTTANASLYLLLRAVDRFQGTYHRFPGTFDGELEEDVALLKATVASVTSDSGVGTAAVSDDLIEEMVRFGASELHVIGAIMGGIAAQEIIKFITRQFVPVGGTLIYNAMASTTSVLRI</sequence>
<feature type="domain" description="THIF-type NAD/FAD binding fold" evidence="5">
    <location>
        <begin position="8"/>
        <end position="525"/>
    </location>
</feature>
<dbReference type="InterPro" id="IPR045886">
    <property type="entry name" value="ThiF/MoeB/HesA"/>
</dbReference>
<comment type="function">
    <text evidence="4">Regulatory subunit of the dimeric E1 enzyme. E1 activates RUB1/NEDD8 by first adenylating its C-terminal glycine residue with ATP, thereafter linking this residue to the side chain of the catalytic cysteine, yielding a RUB1-ECR1 thioester and free AMP. E1 finally transfers RUB1 to the catalytic cysteine of RCE1.</text>
</comment>
<comment type="similarity">
    <text evidence="2 4">Belongs to the ubiquitin-activating E1 family. ULA1 subfamily.</text>
</comment>
<evidence type="ECO:0000313" key="6">
    <source>
        <dbReference type="EMBL" id="KAK9909408.1"/>
    </source>
</evidence>
<keyword evidence="3 4" id="KW-0833">Ubl conjugation pathway</keyword>
<evidence type="ECO:0000256" key="3">
    <source>
        <dbReference type="ARBA" id="ARBA00022786"/>
    </source>
</evidence>
<dbReference type="CDD" id="cd01493">
    <property type="entry name" value="APPBP1_RUB"/>
    <property type="match status" value="1"/>
</dbReference>
<keyword evidence="7" id="KW-1185">Reference proteome</keyword>
<dbReference type="InterPro" id="IPR000594">
    <property type="entry name" value="ThiF_NAD_FAD-bd"/>
</dbReference>
<dbReference type="SUPFAM" id="SSF69572">
    <property type="entry name" value="Activating enzymes of the ubiquitin-like proteins"/>
    <property type="match status" value="1"/>
</dbReference>
<accession>A0ABR2YQU1</accession>
<organism evidence="6 7">
    <name type="scientific">Coccomyxa subellipsoidea</name>
    <dbReference type="NCBI Taxonomy" id="248742"/>
    <lineage>
        <taxon>Eukaryota</taxon>
        <taxon>Viridiplantae</taxon>
        <taxon>Chlorophyta</taxon>
        <taxon>core chlorophytes</taxon>
        <taxon>Trebouxiophyceae</taxon>
        <taxon>Trebouxiophyceae incertae sedis</taxon>
        <taxon>Coccomyxaceae</taxon>
        <taxon>Coccomyxa</taxon>
    </lineage>
</organism>
<proteinExistence type="inferred from homology"/>
<comment type="caution">
    <text evidence="6">The sequence shown here is derived from an EMBL/GenBank/DDBJ whole genome shotgun (WGS) entry which is preliminary data.</text>
</comment>
<dbReference type="PANTHER" id="PTHR10953">
    <property type="entry name" value="UBIQUITIN-ACTIVATING ENZYME E1"/>
    <property type="match status" value="1"/>
</dbReference>
<gene>
    <name evidence="6" type="ORF">WJX75_001813</name>
</gene>
<dbReference type="InterPro" id="IPR030667">
    <property type="entry name" value="APP-BP1"/>
</dbReference>
<dbReference type="PANTHER" id="PTHR10953:SF29">
    <property type="entry name" value="NEDD8-ACTIVATING ENZYME E1 REGULATORY SUBUNIT"/>
    <property type="match status" value="1"/>
</dbReference>
<protein>
    <recommendedName>
        <fullName evidence="4">NEDD8-activating enzyme E1 regulatory subunit</fullName>
    </recommendedName>
</protein>
<reference evidence="6 7" key="1">
    <citation type="journal article" date="2024" name="Nat. Commun.">
        <title>Phylogenomics reveals the evolutionary origins of lichenization in chlorophyte algae.</title>
        <authorList>
            <person name="Puginier C."/>
            <person name="Libourel C."/>
            <person name="Otte J."/>
            <person name="Skaloud P."/>
            <person name="Haon M."/>
            <person name="Grisel S."/>
            <person name="Petersen M."/>
            <person name="Berrin J.G."/>
            <person name="Delaux P.M."/>
            <person name="Dal Grande F."/>
            <person name="Keller J."/>
        </authorList>
    </citation>
    <scope>NUCLEOTIDE SEQUENCE [LARGE SCALE GENOMIC DNA]</scope>
    <source>
        <strain evidence="6 7">SAG 216-7</strain>
    </source>
</reference>
<evidence type="ECO:0000313" key="7">
    <source>
        <dbReference type="Proteomes" id="UP001491310"/>
    </source>
</evidence>
<dbReference type="InterPro" id="IPR035985">
    <property type="entry name" value="Ubiquitin-activating_enz"/>
</dbReference>
<dbReference type="EMBL" id="JALJOT010000006">
    <property type="protein sequence ID" value="KAK9909408.1"/>
    <property type="molecule type" value="Genomic_DNA"/>
</dbReference>
<name>A0ABR2YQU1_9CHLO</name>
<evidence type="ECO:0000256" key="2">
    <source>
        <dbReference type="ARBA" id="ARBA00006868"/>
    </source>
</evidence>